<reference evidence="2 3" key="1">
    <citation type="submission" date="2014-11" db="EMBL/GenBank/DDBJ databases">
        <authorList>
            <person name="Zhu J."/>
            <person name="Qi W."/>
            <person name="Song R."/>
        </authorList>
    </citation>
    <scope>NUCLEOTIDE SEQUENCE [LARGE SCALE GENOMIC DNA]</scope>
</reference>
<name>A0A0G4G7R1_VITBC</name>
<feature type="region of interest" description="Disordered" evidence="1">
    <location>
        <begin position="187"/>
        <end position="211"/>
    </location>
</feature>
<sequence>MSISLPSLVFSPPSLSADHDDVRSETSVTGPDFQYFQYGCPGSSEAPLVSLGGLSLGNDDQSILGGVGALPWQPLLPLDMGGVTGVPGNLERESSLWRAPDQLQPFGNASLMELTNLSTPAQALTTPLPSAIWETPRETLITATPCLHDTSGQTRSNKRKLPDSPVFIPPWGHQSKVVVQRRPLTVPDTQTDMQDSGVGESVEGGKRSQRGRRGLLSYEAKHLASGHVYMFTTIRKCAGFVGTKEQTVRRALRDSSYDEFLGFDVRKLSAPLQAFVSPPPVDVQPRSKCKKKKPPLRFRMTWCGGEKCGGRVDCVGPSTSSCWAARQTGGRTLYAYARP</sequence>
<protein>
    <submittedName>
        <fullName evidence="2">Uncharacterized protein</fullName>
    </submittedName>
</protein>
<dbReference type="InParanoid" id="A0A0G4G7R1"/>
<dbReference type="VEuPathDB" id="CryptoDB:Vbra_9730"/>
<dbReference type="EMBL" id="CDMY01000587">
    <property type="protein sequence ID" value="CEM24693.1"/>
    <property type="molecule type" value="Genomic_DNA"/>
</dbReference>
<gene>
    <name evidence="2" type="ORF">Vbra_9730</name>
</gene>
<evidence type="ECO:0000256" key="1">
    <source>
        <dbReference type="SAM" id="MobiDB-lite"/>
    </source>
</evidence>
<evidence type="ECO:0000313" key="3">
    <source>
        <dbReference type="Proteomes" id="UP000041254"/>
    </source>
</evidence>
<evidence type="ECO:0000313" key="2">
    <source>
        <dbReference type="EMBL" id="CEM24693.1"/>
    </source>
</evidence>
<accession>A0A0G4G7R1</accession>
<keyword evidence="3" id="KW-1185">Reference proteome</keyword>
<proteinExistence type="predicted"/>
<feature type="region of interest" description="Disordered" evidence="1">
    <location>
        <begin position="147"/>
        <end position="166"/>
    </location>
</feature>
<dbReference type="Proteomes" id="UP000041254">
    <property type="component" value="Unassembled WGS sequence"/>
</dbReference>
<dbReference type="AlphaFoldDB" id="A0A0G4G7R1"/>
<organism evidence="2 3">
    <name type="scientific">Vitrella brassicaformis (strain CCMP3155)</name>
    <dbReference type="NCBI Taxonomy" id="1169540"/>
    <lineage>
        <taxon>Eukaryota</taxon>
        <taxon>Sar</taxon>
        <taxon>Alveolata</taxon>
        <taxon>Colpodellida</taxon>
        <taxon>Vitrellaceae</taxon>
        <taxon>Vitrella</taxon>
    </lineage>
</organism>